<evidence type="ECO:0000256" key="1">
    <source>
        <dbReference type="SAM" id="Phobius"/>
    </source>
</evidence>
<dbReference type="Proteomes" id="UP000271162">
    <property type="component" value="Unassembled WGS sequence"/>
</dbReference>
<keyword evidence="3" id="KW-1185">Reference proteome</keyword>
<accession>A0A0N4YIC2</accession>
<keyword evidence="1" id="KW-0472">Membrane</keyword>
<reference evidence="2 3" key="2">
    <citation type="submission" date="2018-11" db="EMBL/GenBank/DDBJ databases">
        <authorList>
            <consortium name="Pathogen Informatics"/>
        </authorList>
    </citation>
    <scope>NUCLEOTIDE SEQUENCE [LARGE SCALE GENOMIC DNA]</scope>
</reference>
<feature type="transmembrane region" description="Helical" evidence="1">
    <location>
        <begin position="56"/>
        <end position="78"/>
    </location>
</feature>
<dbReference type="EMBL" id="UYSL01022316">
    <property type="protein sequence ID" value="VDL80250.1"/>
    <property type="molecule type" value="Genomic_DNA"/>
</dbReference>
<evidence type="ECO:0000313" key="4">
    <source>
        <dbReference type="WBParaSite" id="NBR_0001665401-mRNA-1"/>
    </source>
</evidence>
<dbReference type="WBParaSite" id="NBR_0001665401-mRNA-1">
    <property type="protein sequence ID" value="NBR_0001665401-mRNA-1"/>
    <property type="gene ID" value="NBR_0001665401"/>
</dbReference>
<name>A0A0N4YIC2_NIPBR</name>
<keyword evidence="1" id="KW-0812">Transmembrane</keyword>
<gene>
    <name evidence="2" type="ORF">NBR_LOCUS16655</name>
</gene>
<evidence type="ECO:0000313" key="2">
    <source>
        <dbReference type="EMBL" id="VDL80250.1"/>
    </source>
</evidence>
<keyword evidence="1" id="KW-1133">Transmembrane helix</keyword>
<reference evidence="4" key="1">
    <citation type="submission" date="2017-02" db="UniProtKB">
        <authorList>
            <consortium name="WormBaseParasite"/>
        </authorList>
    </citation>
    <scope>IDENTIFICATION</scope>
</reference>
<proteinExistence type="predicted"/>
<evidence type="ECO:0000313" key="3">
    <source>
        <dbReference type="Proteomes" id="UP000271162"/>
    </source>
</evidence>
<organism evidence="4">
    <name type="scientific">Nippostrongylus brasiliensis</name>
    <name type="common">Rat hookworm</name>
    <dbReference type="NCBI Taxonomy" id="27835"/>
    <lineage>
        <taxon>Eukaryota</taxon>
        <taxon>Metazoa</taxon>
        <taxon>Ecdysozoa</taxon>
        <taxon>Nematoda</taxon>
        <taxon>Chromadorea</taxon>
        <taxon>Rhabditida</taxon>
        <taxon>Rhabditina</taxon>
        <taxon>Rhabditomorpha</taxon>
        <taxon>Strongyloidea</taxon>
        <taxon>Heligmosomidae</taxon>
        <taxon>Nippostrongylus</taxon>
    </lineage>
</organism>
<dbReference type="AlphaFoldDB" id="A0A0N4YIC2"/>
<sequence length="104" mass="11906">MEVVDNYRLLRGLRIQRITTAVRDGWRMIIKETRVRKLDLQCPMASEMVKLHTCEIVLAGAVCTTSIVAVVPLSLLITSQFYLFCHQRTPVLDQFTLKRMPSNG</sequence>
<protein>
    <submittedName>
        <fullName evidence="4">Col_cuticle_N domain-containing protein</fullName>
    </submittedName>
</protein>